<dbReference type="InterPro" id="IPR025942">
    <property type="entry name" value="SpoVIF"/>
</dbReference>
<dbReference type="Pfam" id="PF14069">
    <property type="entry name" value="SpoVIF"/>
    <property type="match status" value="1"/>
</dbReference>
<reference evidence="1" key="1">
    <citation type="submission" date="2019-11" db="EMBL/GenBank/DDBJ databases">
        <authorList>
            <person name="Li J."/>
        </authorList>
    </citation>
    <scope>NUCLEOTIDE SEQUENCE</scope>
    <source>
        <strain evidence="1">B6B</strain>
    </source>
</reference>
<accession>A0A6A8DCK7</accession>
<protein>
    <submittedName>
        <fullName evidence="1">Stage VI sporulation protein F</fullName>
    </submittedName>
</protein>
<sequence length="84" mass="9581">MNNKLFGNIEKKTGVKMEDVFKLSNSLKHANFKDEETIRKVIKQVSSLAKKPVSKEKEDKIIHAILNNKVPKDISEITKMTGKK</sequence>
<proteinExistence type="predicted"/>
<name>A0A6A8DCK7_9BACI</name>
<comment type="caution">
    <text evidence="1">The sequence shown here is derived from an EMBL/GenBank/DDBJ whole genome shotgun (WGS) entry which is preliminary data.</text>
</comment>
<evidence type="ECO:0000313" key="2">
    <source>
        <dbReference type="Proteomes" id="UP000799092"/>
    </source>
</evidence>
<keyword evidence="2" id="KW-1185">Reference proteome</keyword>
<dbReference type="OrthoDB" id="2474248at2"/>
<dbReference type="RefSeq" id="WP_153737054.1">
    <property type="nucleotide sequence ID" value="NZ_WJNG01000009.1"/>
</dbReference>
<gene>
    <name evidence="1" type="ORF">GH741_12120</name>
</gene>
<evidence type="ECO:0000313" key="1">
    <source>
        <dbReference type="EMBL" id="MRH43425.1"/>
    </source>
</evidence>
<dbReference type="EMBL" id="WJNG01000009">
    <property type="protein sequence ID" value="MRH43425.1"/>
    <property type="molecule type" value="Genomic_DNA"/>
</dbReference>
<organism evidence="1 2">
    <name type="scientific">Aquibacillus halophilus</name>
    <dbReference type="NCBI Taxonomy" id="930132"/>
    <lineage>
        <taxon>Bacteria</taxon>
        <taxon>Bacillati</taxon>
        <taxon>Bacillota</taxon>
        <taxon>Bacilli</taxon>
        <taxon>Bacillales</taxon>
        <taxon>Bacillaceae</taxon>
        <taxon>Aquibacillus</taxon>
    </lineage>
</organism>
<dbReference type="AlphaFoldDB" id="A0A6A8DCK7"/>
<dbReference type="Proteomes" id="UP000799092">
    <property type="component" value="Unassembled WGS sequence"/>
</dbReference>